<dbReference type="AlphaFoldDB" id="A0A239PCC4"/>
<feature type="non-terminal residue" evidence="1">
    <location>
        <position position="58"/>
    </location>
</feature>
<proteinExistence type="predicted"/>
<reference evidence="1 2" key="1">
    <citation type="submission" date="2017-06" db="EMBL/GenBank/DDBJ databases">
        <authorList>
            <person name="Kim H.J."/>
            <person name="Triplett B.A."/>
        </authorList>
    </citation>
    <scope>NUCLEOTIDE SEQUENCE [LARGE SCALE GENOMIC DNA]</scope>
    <source>
        <strain evidence="1 2">CGMCC 4.2132</strain>
    </source>
</reference>
<organism evidence="1 2">
    <name type="scientific">Streptosporangium subroseum</name>
    <dbReference type="NCBI Taxonomy" id="106412"/>
    <lineage>
        <taxon>Bacteria</taxon>
        <taxon>Bacillati</taxon>
        <taxon>Actinomycetota</taxon>
        <taxon>Actinomycetes</taxon>
        <taxon>Streptosporangiales</taxon>
        <taxon>Streptosporangiaceae</taxon>
        <taxon>Streptosporangium</taxon>
    </lineage>
</organism>
<keyword evidence="2" id="KW-1185">Reference proteome</keyword>
<accession>A0A239PCC4</accession>
<name>A0A239PCC4_9ACTN</name>
<evidence type="ECO:0000313" key="2">
    <source>
        <dbReference type="Proteomes" id="UP000198282"/>
    </source>
</evidence>
<dbReference type="EMBL" id="FZOD01000113">
    <property type="protein sequence ID" value="SNT64238.1"/>
    <property type="molecule type" value="Genomic_DNA"/>
</dbReference>
<gene>
    <name evidence="1" type="ORF">SAMN05216276_111317</name>
</gene>
<evidence type="ECO:0000313" key="1">
    <source>
        <dbReference type="EMBL" id="SNT64238.1"/>
    </source>
</evidence>
<dbReference type="Proteomes" id="UP000198282">
    <property type="component" value="Unassembled WGS sequence"/>
</dbReference>
<sequence>MISLPAGRKEESPSFGCFDQFSFGGEDALVEKADATEEGKAFAFNWLGEGVLSVEGSC</sequence>
<protein>
    <submittedName>
        <fullName evidence="1">Uncharacterized protein</fullName>
    </submittedName>
</protein>